<name>A0A9W9RJQ5_PENBR</name>
<evidence type="ECO:0008006" key="3">
    <source>
        <dbReference type="Google" id="ProtNLM"/>
    </source>
</evidence>
<dbReference type="EMBL" id="JAPZBR010000002">
    <property type="protein sequence ID" value="KAJ5361311.1"/>
    <property type="molecule type" value="Genomic_DNA"/>
</dbReference>
<comment type="caution">
    <text evidence="1">The sequence shown here is derived from an EMBL/GenBank/DDBJ whole genome shotgun (WGS) entry which is preliminary data.</text>
</comment>
<keyword evidence="2" id="KW-1185">Reference proteome</keyword>
<dbReference type="InterPro" id="IPR027417">
    <property type="entry name" value="P-loop_NTPase"/>
</dbReference>
<evidence type="ECO:0000313" key="2">
    <source>
        <dbReference type="Proteomes" id="UP001148299"/>
    </source>
</evidence>
<dbReference type="Gene3D" id="3.40.50.300">
    <property type="entry name" value="P-loop containing nucleotide triphosphate hydrolases"/>
    <property type="match status" value="1"/>
</dbReference>
<sequence>MEIANFQPSGESQYTGYDTPDLVGLGDELSQLDISIRAESHLVGRIRVLQGMAGSGKSRKAWAYREKVLEEKTFGAVFWFDATDLTKFHQSCAKILDILPGTTEQPGATDLESKAILGLSKLRVFGKPWLLILDGFEDPDLTSWIENHLNVHESTIGAILITTRRPDFLPWGGKAISHTDIRLTEKAFAHELLDCFFAKVSGSEVWDKNANAEQDALEIIRYFRGHFWVITQIAPFIRSRNIPNLSSFLKTDPKVLERELWSRVPVLRGQDSGTTTIGKPPNTKITSLSEIFEPMFASHFKDKSEDLKNGAITMLFFLSLFGCDRLSETLVIEAINTKRGQTYQFPWGLFCMNEGCFDQDELQRLFDQLYCHSLLCQSVPSFPEPEEHVSFSIDPIFCSWLGTTLDKSSRSKVIQLALETIDSLFLGMDLPQQLPRKWLNDLIRSLWLSPYPMTVEEVGRHLSPATFLKCIGVQDLNMSICAYSFVLDSLKETPSQSSERKGLPETYLDVMRIMGEFHMKTNDLHIAQGFLIAGLDEPRCAKASFEAAALLDQLGMVYRAQGDTAHAMDVWERALVTLQDLPSKSDRDLEAYRRILKHLEEIYYNEAKGKTLAKLKSSLLATSIGLARGLLRYELTTKVPKADDVLTWVKHMIELYPDFNAEPGRDDICGILQSMKNQIEPAIQAEGFDVCAFWSEDRIRLYGRQLGARHWTEKRQELDWLVSEDVE</sequence>
<evidence type="ECO:0000313" key="1">
    <source>
        <dbReference type="EMBL" id="KAJ5361311.1"/>
    </source>
</evidence>
<proteinExistence type="predicted"/>
<accession>A0A9W9RJQ5</accession>
<organism evidence="1 2">
    <name type="scientific">Penicillium brevicompactum</name>
    <dbReference type="NCBI Taxonomy" id="5074"/>
    <lineage>
        <taxon>Eukaryota</taxon>
        <taxon>Fungi</taxon>
        <taxon>Dikarya</taxon>
        <taxon>Ascomycota</taxon>
        <taxon>Pezizomycotina</taxon>
        <taxon>Eurotiomycetes</taxon>
        <taxon>Eurotiomycetidae</taxon>
        <taxon>Eurotiales</taxon>
        <taxon>Aspergillaceae</taxon>
        <taxon>Penicillium</taxon>
    </lineage>
</organism>
<protein>
    <recommendedName>
        <fullName evidence="3">NB-ARC domain-containing protein</fullName>
    </recommendedName>
</protein>
<dbReference type="SUPFAM" id="SSF52540">
    <property type="entry name" value="P-loop containing nucleoside triphosphate hydrolases"/>
    <property type="match status" value="1"/>
</dbReference>
<dbReference type="Proteomes" id="UP001148299">
    <property type="component" value="Unassembled WGS sequence"/>
</dbReference>
<reference evidence="1" key="2">
    <citation type="journal article" date="2023" name="IMA Fungus">
        <title>Comparative genomic study of the Penicillium genus elucidates a diverse pangenome and 15 lateral gene transfer events.</title>
        <authorList>
            <person name="Petersen C."/>
            <person name="Sorensen T."/>
            <person name="Nielsen M.R."/>
            <person name="Sondergaard T.E."/>
            <person name="Sorensen J.L."/>
            <person name="Fitzpatrick D.A."/>
            <person name="Frisvad J.C."/>
            <person name="Nielsen K.L."/>
        </authorList>
    </citation>
    <scope>NUCLEOTIDE SEQUENCE</scope>
    <source>
        <strain evidence="1">IBT 35675</strain>
    </source>
</reference>
<gene>
    <name evidence="1" type="ORF">N7541_002155</name>
</gene>
<dbReference type="AlphaFoldDB" id="A0A9W9RJQ5"/>
<reference evidence="1" key="1">
    <citation type="submission" date="2022-12" db="EMBL/GenBank/DDBJ databases">
        <authorList>
            <person name="Petersen C."/>
        </authorList>
    </citation>
    <scope>NUCLEOTIDE SEQUENCE</scope>
    <source>
        <strain evidence="1">IBT 35675</strain>
    </source>
</reference>